<evidence type="ECO:0000256" key="1">
    <source>
        <dbReference type="ARBA" id="ARBA00001933"/>
    </source>
</evidence>
<evidence type="ECO:0000256" key="10">
    <source>
        <dbReference type="ARBA" id="ARBA00049127"/>
    </source>
</evidence>
<dbReference type="InterPro" id="IPR002433">
    <property type="entry name" value="Orn_de-COase"/>
</dbReference>
<dbReference type="SUPFAM" id="SSF51419">
    <property type="entry name" value="PLP-binding barrel"/>
    <property type="match status" value="1"/>
</dbReference>
<dbReference type="Gene3D" id="2.40.37.10">
    <property type="entry name" value="Lyase, Ornithine Decarboxylase, Chain A, domain 1"/>
    <property type="match status" value="1"/>
</dbReference>
<dbReference type="FunFam" id="2.40.37.10:FF:000005">
    <property type="entry name" value="Ornithine decarboxylase"/>
    <property type="match status" value="1"/>
</dbReference>
<dbReference type="PROSITE" id="PS00878">
    <property type="entry name" value="ODR_DC_2_1"/>
    <property type="match status" value="1"/>
</dbReference>
<feature type="active site" description="Proton donor" evidence="11">
    <location>
        <position position="349"/>
    </location>
</feature>
<dbReference type="GO" id="GO:0005737">
    <property type="term" value="C:cytoplasm"/>
    <property type="evidence" value="ECO:0007669"/>
    <property type="project" value="TreeGrafter"/>
</dbReference>
<name>A0A1B6GPX0_9HEMI</name>
<dbReference type="PROSITE" id="PS00879">
    <property type="entry name" value="ODR_DC_2_2"/>
    <property type="match status" value="1"/>
</dbReference>
<gene>
    <name evidence="13" type="ORF">g.9698</name>
</gene>
<evidence type="ECO:0000259" key="12">
    <source>
        <dbReference type="Pfam" id="PF02784"/>
    </source>
</evidence>
<comment type="pathway">
    <text evidence="6">Amine and polyamine biosynthesis; putrescine biosynthesis via L-ornithine pathway; putrescine from L-ornithine: step 1/1.</text>
</comment>
<dbReference type="EMBL" id="GECZ01005298">
    <property type="protein sequence ID" value="JAS64471.1"/>
    <property type="molecule type" value="Transcribed_RNA"/>
</dbReference>
<dbReference type="InterPro" id="IPR000183">
    <property type="entry name" value="Orn/DAP/Arg_de-COase"/>
</dbReference>
<evidence type="ECO:0000256" key="7">
    <source>
        <dbReference type="ARBA" id="ARBA00034138"/>
    </source>
</evidence>
<evidence type="ECO:0000256" key="5">
    <source>
        <dbReference type="ARBA" id="ARBA00023239"/>
    </source>
</evidence>
<evidence type="ECO:0000256" key="9">
    <source>
        <dbReference type="ARBA" id="ARBA00046672"/>
    </source>
</evidence>
<dbReference type="AlphaFoldDB" id="A0A1B6GPX0"/>
<dbReference type="InterPro" id="IPR022657">
    <property type="entry name" value="De-COase2_CS"/>
</dbReference>
<protein>
    <recommendedName>
        <fullName evidence="7">ornithine decarboxylase</fullName>
        <ecNumber evidence="7">4.1.1.17</ecNumber>
    </recommendedName>
</protein>
<organism evidence="13">
    <name type="scientific">Cuerna arida</name>
    <dbReference type="NCBI Taxonomy" id="1464854"/>
    <lineage>
        <taxon>Eukaryota</taxon>
        <taxon>Metazoa</taxon>
        <taxon>Ecdysozoa</taxon>
        <taxon>Arthropoda</taxon>
        <taxon>Hexapoda</taxon>
        <taxon>Insecta</taxon>
        <taxon>Pterygota</taxon>
        <taxon>Neoptera</taxon>
        <taxon>Paraneoptera</taxon>
        <taxon>Hemiptera</taxon>
        <taxon>Auchenorrhyncha</taxon>
        <taxon>Membracoidea</taxon>
        <taxon>Cicadellidae</taxon>
        <taxon>Cicadellinae</taxon>
        <taxon>Proconiini</taxon>
        <taxon>Cuerna</taxon>
    </lineage>
</organism>
<dbReference type="CDD" id="cd00622">
    <property type="entry name" value="PLPDE_III_ODC"/>
    <property type="match status" value="1"/>
</dbReference>
<dbReference type="PRINTS" id="PR01179">
    <property type="entry name" value="ODADCRBXLASE"/>
</dbReference>
<dbReference type="GO" id="GO:0004586">
    <property type="term" value="F:ornithine decarboxylase activity"/>
    <property type="evidence" value="ECO:0007669"/>
    <property type="project" value="UniProtKB-EC"/>
</dbReference>
<dbReference type="Pfam" id="PF02784">
    <property type="entry name" value="Orn_Arg_deC_N"/>
    <property type="match status" value="1"/>
</dbReference>
<evidence type="ECO:0000313" key="13">
    <source>
        <dbReference type="EMBL" id="JAS64471.1"/>
    </source>
</evidence>
<comment type="function">
    <text evidence="8">Catalyzes the first and rate-limiting step of polyamine biosynthesis that converts ornithine into putrescine, which is the precursor for the polyamines, spermidine and spermine. Polyamines are essential for cell proliferation and are implicated in cellular processes, ranging from DNA replication to apoptosis.</text>
</comment>
<sequence>MIPNSDKTVHIFNQNSSSVWSVLHDVIDSYLQEEPFFVFDIGELVNSFNVWKQLFPRVEPFYAVKCNDSPIVLEILSLLGTGFDCASKGEIKKIMSLGVEPEKLIFANPAKLSSHIQYAASVQVSKMTFDNESELYKIKKFYPNSDLVIRIRSDDENALCQLGIKFGCDPVTEAPHLLKLAQKLDLNVIGVSFHVGSDCRNPQAFRKALLACKSIFSIAKRFGFELKFLDIGGGFPGGKTALITEIAKIVNKTLEEEFADESLQIIAEPGRYFVTSAYTLACQIYSKKELGSNESRMNRNHIMYYINDGVYGSFNCILFDHRKITPIIFDQKYHCHSNLVDSSIWGPTCDGLDRVVDHILMPQLKVGDWLIFENMGAYTLTSSSEFNGFPAPKILTIVNDSVWDFLNNLLKFDKNRFVVENGLNFKLDVDSGHSSDDNNILVEETF</sequence>
<keyword evidence="3 11" id="KW-0663">Pyridoxal phosphate</keyword>
<dbReference type="PANTHER" id="PTHR11482:SF6">
    <property type="entry name" value="ORNITHINE DECARBOXYLASE 1-RELATED"/>
    <property type="match status" value="1"/>
</dbReference>
<keyword evidence="5" id="KW-0456">Lyase</keyword>
<evidence type="ECO:0000256" key="3">
    <source>
        <dbReference type="ARBA" id="ARBA00022898"/>
    </source>
</evidence>
<evidence type="ECO:0000256" key="2">
    <source>
        <dbReference type="ARBA" id="ARBA00008872"/>
    </source>
</evidence>
<reference evidence="13" key="1">
    <citation type="submission" date="2015-11" db="EMBL/GenBank/DDBJ databases">
        <title>De novo transcriptome assembly of four potential Pierce s Disease insect vectors from Arizona vineyards.</title>
        <authorList>
            <person name="Tassone E.E."/>
        </authorList>
    </citation>
    <scope>NUCLEOTIDE SEQUENCE</scope>
</reference>
<evidence type="ECO:0000256" key="11">
    <source>
        <dbReference type="PIRSR" id="PIRSR600183-50"/>
    </source>
</evidence>
<dbReference type="PANTHER" id="PTHR11482">
    <property type="entry name" value="ARGININE/DIAMINOPIMELATE/ORNITHINE DECARBOXYLASE"/>
    <property type="match status" value="1"/>
</dbReference>
<dbReference type="PRINTS" id="PR01182">
    <property type="entry name" value="ORNDCRBXLASE"/>
</dbReference>
<feature type="domain" description="Orn/DAP/Arg decarboxylase 2 N-terminal" evidence="12">
    <location>
        <begin position="43"/>
        <end position="274"/>
    </location>
</feature>
<dbReference type="GO" id="GO:0033387">
    <property type="term" value="P:putrescine biosynthetic process from arginine, via ornithine"/>
    <property type="evidence" value="ECO:0007669"/>
    <property type="project" value="TreeGrafter"/>
</dbReference>
<dbReference type="FunFam" id="3.20.20.10:FF:000005">
    <property type="entry name" value="Ornithine decarboxylase"/>
    <property type="match status" value="1"/>
</dbReference>
<accession>A0A1B6GPX0</accession>
<comment type="subunit">
    <text evidence="9">Homodimer. Only the dimer is catalytically active, as the active sites are constructed of residues from both monomers.</text>
</comment>
<dbReference type="InterPro" id="IPR029066">
    <property type="entry name" value="PLP-binding_barrel"/>
</dbReference>
<keyword evidence="4" id="KW-0620">Polyamine biosynthesis</keyword>
<feature type="modified residue" description="N6-(pyridoxal phosphate)lysine" evidence="11">
    <location>
        <position position="65"/>
    </location>
</feature>
<dbReference type="SUPFAM" id="SSF50621">
    <property type="entry name" value="Alanine racemase C-terminal domain-like"/>
    <property type="match status" value="1"/>
</dbReference>
<comment type="similarity">
    <text evidence="2">Belongs to the Orn/Lys/Arg decarboxylase class-II family.</text>
</comment>
<evidence type="ECO:0000256" key="8">
    <source>
        <dbReference type="ARBA" id="ARBA00037173"/>
    </source>
</evidence>
<dbReference type="EC" id="4.1.1.17" evidence="7"/>
<proteinExistence type="inferred from homology"/>
<dbReference type="InterPro" id="IPR022644">
    <property type="entry name" value="De-COase2_N"/>
</dbReference>
<dbReference type="InterPro" id="IPR022653">
    <property type="entry name" value="De-COase2_pyr-phos_BS"/>
</dbReference>
<evidence type="ECO:0000256" key="4">
    <source>
        <dbReference type="ARBA" id="ARBA00023115"/>
    </source>
</evidence>
<dbReference type="Gene3D" id="3.20.20.10">
    <property type="entry name" value="Alanine racemase"/>
    <property type="match status" value="1"/>
</dbReference>
<evidence type="ECO:0000256" key="6">
    <source>
        <dbReference type="ARBA" id="ARBA00034115"/>
    </source>
</evidence>
<comment type="catalytic activity">
    <reaction evidence="10">
        <text>L-ornithine + H(+) = putrescine + CO2</text>
        <dbReference type="Rhea" id="RHEA:22964"/>
        <dbReference type="ChEBI" id="CHEBI:15378"/>
        <dbReference type="ChEBI" id="CHEBI:16526"/>
        <dbReference type="ChEBI" id="CHEBI:46911"/>
        <dbReference type="ChEBI" id="CHEBI:326268"/>
        <dbReference type="EC" id="4.1.1.17"/>
    </reaction>
</comment>
<dbReference type="InterPro" id="IPR009006">
    <property type="entry name" value="Ala_racemase/Decarboxylase_C"/>
</dbReference>
<comment type="cofactor">
    <cofactor evidence="1 11">
        <name>pyridoxal 5'-phosphate</name>
        <dbReference type="ChEBI" id="CHEBI:597326"/>
    </cofactor>
</comment>